<organism evidence="1">
    <name type="scientific">Fusarium oxysporum f. sp. pisi HDV247</name>
    <dbReference type="NCBI Taxonomy" id="1080344"/>
    <lineage>
        <taxon>Eukaryota</taxon>
        <taxon>Fungi</taxon>
        <taxon>Dikarya</taxon>
        <taxon>Ascomycota</taxon>
        <taxon>Pezizomycotina</taxon>
        <taxon>Sordariomycetes</taxon>
        <taxon>Hypocreomycetidae</taxon>
        <taxon>Hypocreales</taxon>
        <taxon>Nectriaceae</taxon>
        <taxon>Fusarium</taxon>
        <taxon>Fusarium oxysporum species complex</taxon>
    </lineage>
</organism>
<dbReference type="EMBL" id="JH650974">
    <property type="protein sequence ID" value="EXA38205.1"/>
    <property type="molecule type" value="Genomic_DNA"/>
</dbReference>
<evidence type="ECO:0000313" key="1">
    <source>
        <dbReference type="EMBL" id="EXA38205.1"/>
    </source>
</evidence>
<dbReference type="OrthoDB" id="5035669at2759"/>
<sequence>MVTSGIYQKAWDDISRQVIELPHWASMEDRHLQSWWIRQPSIPSRTLYTGTVRLPQFLQAGGPRPRLVENVQLGGFIASLAGIASWGIDPDAALSCFVRQAQRAQEMSLRLHIQRLTAKDGLDLSEKEAEVFRTVVSLLGYDHRLALFVALDNGPEARRVKVQLAVMLKHGTDRTIRIHSSVFNDRKKYNSVLRGCYGLGNSMARQGTMWLNLGLLKRHHQMAEQHNGDDARQDPLSELVRVRPDRALLIGSEIGEILDHLVNLDVSVDSIRSVAQETKELSSEAKGEISYHLVRAFTHNLVVTENFSKNENDTPRLSHRVMSTWLELTQGGRAKLIDINSYLKKEGVCAFGICYDLARDGNGRHTLSDWTYIPGIAVAKWRSEFKSNVTFYEILNTDVERSTRQ</sequence>
<proteinExistence type="predicted"/>
<reference evidence="1" key="2">
    <citation type="submission" date="2012-05" db="EMBL/GenBank/DDBJ databases">
        <title>Annotation of the Genome Sequence of Fusarium oxysporum HDV247.</title>
        <authorList>
            <consortium name="The Broad Institute Genomics Platform"/>
            <person name="Ma L.-J."/>
            <person name="Corby-Kistler H."/>
            <person name="Broz K."/>
            <person name="Gale L.R."/>
            <person name="Jonkers W."/>
            <person name="O'Donnell K."/>
            <person name="Ploetz R."/>
            <person name="Steinberg C."/>
            <person name="Schwartz D.C."/>
            <person name="VanEtten H."/>
            <person name="Zhou S."/>
            <person name="Young S.K."/>
            <person name="Zeng Q."/>
            <person name="Gargeya S."/>
            <person name="Fitzgerald M."/>
            <person name="Abouelleil A."/>
            <person name="Alvarado L."/>
            <person name="Chapman S.B."/>
            <person name="Gainer-Dewar J."/>
            <person name="Goldberg J."/>
            <person name="Griggs A."/>
            <person name="Gujja S."/>
            <person name="Hansen M."/>
            <person name="Howarth C."/>
            <person name="Imamovic A."/>
            <person name="Ireland A."/>
            <person name="Larimer J."/>
            <person name="McCowan C."/>
            <person name="Murphy C."/>
            <person name="Pearson M."/>
            <person name="Poon T.W."/>
            <person name="Priest M."/>
            <person name="Roberts A."/>
            <person name="Saif S."/>
            <person name="Shea T."/>
            <person name="Sykes S."/>
            <person name="Wortman J."/>
            <person name="Nusbaum C."/>
            <person name="Birren B."/>
        </authorList>
    </citation>
    <scope>NUCLEOTIDE SEQUENCE</scope>
    <source>
        <strain evidence="1">HDV247</strain>
    </source>
</reference>
<protein>
    <submittedName>
        <fullName evidence="1">Uncharacterized protein</fullName>
    </submittedName>
</protein>
<dbReference type="AlphaFoldDB" id="W9PEA8"/>
<accession>W9PEA8</accession>
<name>W9PEA8_FUSOX</name>
<dbReference type="Proteomes" id="UP000030751">
    <property type="component" value="Unassembled WGS sequence"/>
</dbReference>
<dbReference type="HOGENOM" id="CLU_679786_0_0_1"/>
<gene>
    <name evidence="1" type="ORF">FOVG_10173</name>
</gene>
<reference evidence="1" key="1">
    <citation type="submission" date="2011-10" db="EMBL/GenBank/DDBJ databases">
        <title>The Genome Sequence of Fusarium oxysporum HDV247.</title>
        <authorList>
            <consortium name="The Broad Institute Genome Sequencing Platform"/>
            <person name="Ma L.-J."/>
            <person name="Gale L.R."/>
            <person name="Schwartz D.C."/>
            <person name="Zhou S."/>
            <person name="Corby-Kistler H."/>
            <person name="Young S.K."/>
            <person name="Zeng Q."/>
            <person name="Gargeya S."/>
            <person name="Fitzgerald M."/>
            <person name="Haas B."/>
            <person name="Abouelleil A."/>
            <person name="Alvarado L."/>
            <person name="Arachchi H.M."/>
            <person name="Berlin A."/>
            <person name="Brown A."/>
            <person name="Chapman S.B."/>
            <person name="Chen Z."/>
            <person name="Dunbar C."/>
            <person name="Freedman E."/>
            <person name="Gearin G."/>
            <person name="Goldberg J."/>
            <person name="Griggs A."/>
            <person name="Gujja S."/>
            <person name="Heiman D."/>
            <person name="Howarth C."/>
            <person name="Larson L."/>
            <person name="Lui A."/>
            <person name="MacDonald P.J.P."/>
            <person name="Montmayeur A."/>
            <person name="Murphy C."/>
            <person name="Neiman D."/>
            <person name="Pearson M."/>
            <person name="Priest M."/>
            <person name="Roberts A."/>
            <person name="Saif S."/>
            <person name="Shea T."/>
            <person name="Shenoy N."/>
            <person name="Sisk P."/>
            <person name="Stolte C."/>
            <person name="Sykes S."/>
            <person name="Wortman J."/>
            <person name="Nusbaum C."/>
            <person name="Birren B."/>
        </authorList>
    </citation>
    <scope>NUCLEOTIDE SEQUENCE [LARGE SCALE GENOMIC DNA]</scope>
    <source>
        <strain evidence="1">HDV247</strain>
    </source>
</reference>